<keyword evidence="1" id="KW-0472">Membrane</keyword>
<keyword evidence="1" id="KW-0812">Transmembrane</keyword>
<accession>M0M4S3</accession>
<evidence type="ECO:0000256" key="1">
    <source>
        <dbReference type="SAM" id="Phobius"/>
    </source>
</evidence>
<dbReference type="PATRIC" id="fig|1132509.6.peg.1484"/>
<keyword evidence="1" id="KW-1133">Transmembrane helix</keyword>
<dbReference type="EMBL" id="AOMB01000017">
    <property type="protein sequence ID" value="EMA39614.1"/>
    <property type="molecule type" value="Genomic_DNA"/>
</dbReference>
<organism evidence="2 3">
    <name type="scientific">Halococcus hamelinensis 100A6</name>
    <dbReference type="NCBI Taxonomy" id="1132509"/>
    <lineage>
        <taxon>Archaea</taxon>
        <taxon>Methanobacteriati</taxon>
        <taxon>Methanobacteriota</taxon>
        <taxon>Stenosarchaea group</taxon>
        <taxon>Halobacteria</taxon>
        <taxon>Halobacteriales</taxon>
        <taxon>Halococcaceae</taxon>
        <taxon>Halococcus</taxon>
    </lineage>
</organism>
<feature type="transmembrane region" description="Helical" evidence="1">
    <location>
        <begin position="33"/>
        <end position="55"/>
    </location>
</feature>
<dbReference type="Proteomes" id="UP000011566">
    <property type="component" value="Unassembled WGS sequence"/>
</dbReference>
<comment type="caution">
    <text evidence="2">The sequence shown here is derived from an EMBL/GenBank/DDBJ whole genome shotgun (WGS) entry which is preliminary data.</text>
</comment>
<protein>
    <submittedName>
        <fullName evidence="2">Uncharacterized protein</fullName>
    </submittedName>
</protein>
<proteinExistence type="predicted"/>
<dbReference type="AlphaFoldDB" id="M0M4S3"/>
<evidence type="ECO:0000313" key="3">
    <source>
        <dbReference type="Proteomes" id="UP000011566"/>
    </source>
</evidence>
<reference evidence="2 3" key="1">
    <citation type="journal article" date="2014" name="PLoS Genet.">
        <title>Phylogenetically driven sequencing of extremely halophilic archaea reveals strategies for static and dynamic osmo-response.</title>
        <authorList>
            <person name="Becker E.A."/>
            <person name="Seitzer P.M."/>
            <person name="Tritt A."/>
            <person name="Larsen D."/>
            <person name="Krusor M."/>
            <person name="Yao A.I."/>
            <person name="Wu D."/>
            <person name="Madern D."/>
            <person name="Eisen J.A."/>
            <person name="Darling A.E."/>
            <person name="Facciotti M.T."/>
        </authorList>
    </citation>
    <scope>NUCLEOTIDE SEQUENCE [LARGE SCALE GENOMIC DNA]</scope>
    <source>
        <strain evidence="2 3">100A6</strain>
    </source>
</reference>
<name>M0M4S3_9EURY</name>
<evidence type="ECO:0000313" key="2">
    <source>
        <dbReference type="EMBL" id="EMA39614.1"/>
    </source>
</evidence>
<keyword evidence="3" id="KW-1185">Reference proteome</keyword>
<gene>
    <name evidence="2" type="ORF">C447_06541</name>
</gene>
<sequence>MRERKRRDMVYPLLLFVYLVIEQYTTLFTRYPLLKVVGAIGLVISLIGLVWMLWLRDHWGNEISA</sequence>